<gene>
    <name evidence="1" type="ORF">GN958_ATG07498</name>
</gene>
<sequence length="145" mass="16926">MNVSVLQEFERRYAWWMYTTGMPFYKMEHRASLKALQVLNPGSRVPSAPQLANSLLDLSYEKYINRLTVRLAGRVGTLAINGWIDISGMSVINYMTVSGNLSFYLESKYTKYQSHDTIHGCRCEARLAEIQGYQVWKRHHRQYPR</sequence>
<organism evidence="1 2">
    <name type="scientific">Phytophthora infestans</name>
    <name type="common">Potato late blight agent</name>
    <name type="synonym">Botrytis infestans</name>
    <dbReference type="NCBI Taxonomy" id="4787"/>
    <lineage>
        <taxon>Eukaryota</taxon>
        <taxon>Sar</taxon>
        <taxon>Stramenopiles</taxon>
        <taxon>Oomycota</taxon>
        <taxon>Peronosporomycetes</taxon>
        <taxon>Peronosporales</taxon>
        <taxon>Peronosporaceae</taxon>
        <taxon>Phytophthora</taxon>
    </lineage>
</organism>
<evidence type="ECO:0000313" key="2">
    <source>
        <dbReference type="Proteomes" id="UP000704712"/>
    </source>
</evidence>
<reference evidence="1" key="1">
    <citation type="submission" date="2020-03" db="EMBL/GenBank/DDBJ databases">
        <title>Hybrid Assembly of Korean Phytophthora infestans isolates.</title>
        <authorList>
            <person name="Prokchorchik M."/>
            <person name="Lee Y."/>
            <person name="Seo J."/>
            <person name="Cho J.-H."/>
            <person name="Park Y.-E."/>
            <person name="Jang D.-C."/>
            <person name="Im J.-S."/>
            <person name="Choi J.-G."/>
            <person name="Park H.-J."/>
            <person name="Lee G.-B."/>
            <person name="Lee Y.-G."/>
            <person name="Hong S.-Y."/>
            <person name="Cho K."/>
            <person name="Sohn K.H."/>
        </authorList>
    </citation>
    <scope>NUCLEOTIDE SEQUENCE</scope>
    <source>
        <strain evidence="1">KR_2_A2</strain>
    </source>
</reference>
<protein>
    <submittedName>
        <fullName evidence="1">Putative DUF659 domain-containing protein</fullName>
    </submittedName>
</protein>
<dbReference type="AlphaFoldDB" id="A0A8S9UVL7"/>
<comment type="caution">
    <text evidence="1">The sequence shown here is derived from an EMBL/GenBank/DDBJ whole genome shotgun (WGS) entry which is preliminary data.</text>
</comment>
<accession>A0A8S9UVL7</accession>
<evidence type="ECO:0000313" key="1">
    <source>
        <dbReference type="EMBL" id="KAF4143312.1"/>
    </source>
</evidence>
<dbReference type="EMBL" id="JAACNO010001046">
    <property type="protein sequence ID" value="KAF4143312.1"/>
    <property type="molecule type" value="Genomic_DNA"/>
</dbReference>
<proteinExistence type="predicted"/>
<dbReference type="Proteomes" id="UP000704712">
    <property type="component" value="Unassembled WGS sequence"/>
</dbReference>
<name>A0A8S9UVL7_PHYIN</name>